<keyword evidence="4" id="KW-0145">Chemotaxis</keyword>
<dbReference type="Gene3D" id="2.40.50.40">
    <property type="match status" value="1"/>
</dbReference>
<dbReference type="PANTHER" id="PTHR12015">
    <property type="entry name" value="SMALL INDUCIBLE CYTOKINE A"/>
    <property type="match status" value="1"/>
</dbReference>
<dbReference type="GO" id="GO:0008009">
    <property type="term" value="F:chemokine activity"/>
    <property type="evidence" value="ECO:0007669"/>
    <property type="project" value="InterPro"/>
</dbReference>
<feature type="signal peptide" evidence="4">
    <location>
        <begin position="1"/>
        <end position="20"/>
    </location>
</feature>
<dbReference type="KEGG" id="tng:GSTEN00027736G001"/>
<protein>
    <recommendedName>
        <fullName evidence="4">C-C motif chemokine</fullName>
    </recommendedName>
</protein>
<evidence type="ECO:0000256" key="2">
    <source>
        <dbReference type="ARBA" id="ARBA00022514"/>
    </source>
</evidence>
<dbReference type="SUPFAM" id="SSF54117">
    <property type="entry name" value="Interleukin 8-like chemokines"/>
    <property type="match status" value="1"/>
</dbReference>
<evidence type="ECO:0000256" key="1">
    <source>
        <dbReference type="ARBA" id="ARBA00010868"/>
    </source>
</evidence>
<dbReference type="GO" id="GO:0006955">
    <property type="term" value="P:immune response"/>
    <property type="evidence" value="ECO:0007669"/>
    <property type="project" value="InterPro"/>
</dbReference>
<gene>
    <name evidence="6" type="ORF">GSTENG00027736001</name>
</gene>
<dbReference type="Pfam" id="PF00048">
    <property type="entry name" value="IL8"/>
    <property type="match status" value="1"/>
</dbReference>
<dbReference type="InterPro" id="IPR039809">
    <property type="entry name" value="Chemokine_b/g/d"/>
</dbReference>
<evidence type="ECO:0000313" key="6">
    <source>
        <dbReference type="EMBL" id="CAG07167.1"/>
    </source>
</evidence>
<dbReference type="InterPro" id="IPR036048">
    <property type="entry name" value="Interleukin_8-like_sf"/>
</dbReference>
<sequence>MRLNALFFLTITACVCLALAQITYEDCCLKYIKKVKPRIQKYAVSYRLQVLDGGCNLPAVIFVMKKGRVVCTDPKEQWVTELMRQIDGRRLRTHSNKSTKHNSRG</sequence>
<comment type="similarity">
    <text evidence="1 4">Belongs to the intercrine beta (chemokine CC) family.</text>
</comment>
<accession>Q4RWR5</accession>
<organism evidence="6">
    <name type="scientific">Tetraodon nigroviridis</name>
    <name type="common">Spotted green pufferfish</name>
    <name type="synonym">Chelonodon nigroviridis</name>
    <dbReference type="NCBI Taxonomy" id="99883"/>
    <lineage>
        <taxon>Eukaryota</taxon>
        <taxon>Metazoa</taxon>
        <taxon>Chordata</taxon>
        <taxon>Craniata</taxon>
        <taxon>Vertebrata</taxon>
        <taxon>Euteleostomi</taxon>
        <taxon>Actinopterygii</taxon>
        <taxon>Neopterygii</taxon>
        <taxon>Teleostei</taxon>
        <taxon>Neoteleostei</taxon>
        <taxon>Acanthomorphata</taxon>
        <taxon>Eupercaria</taxon>
        <taxon>Tetraodontiformes</taxon>
        <taxon>Tetradontoidea</taxon>
        <taxon>Tetraodontidae</taxon>
        <taxon>Tetraodon</taxon>
    </lineage>
</organism>
<dbReference type="InterPro" id="IPR000827">
    <property type="entry name" value="Chemokine_CC_CS"/>
</dbReference>
<keyword evidence="2 4" id="KW-0202">Cytokine</keyword>
<keyword evidence="3" id="KW-1015">Disulfide bond</keyword>
<feature type="domain" description="Chemokine interleukin-8-like" evidence="5">
    <location>
        <begin position="24"/>
        <end position="86"/>
    </location>
</feature>
<evidence type="ECO:0000259" key="5">
    <source>
        <dbReference type="SMART" id="SM00199"/>
    </source>
</evidence>
<dbReference type="SMART" id="SM00199">
    <property type="entry name" value="SCY"/>
    <property type="match status" value="1"/>
</dbReference>
<dbReference type="AlphaFoldDB" id="Q4RWR5"/>
<comment type="caution">
    <text evidence="6">The sequence shown here is derived from an EMBL/GenBank/DDBJ whole genome shotgun (WGS) entry which is preliminary data.</text>
</comment>
<keyword evidence="4" id="KW-0964">Secreted</keyword>
<proteinExistence type="inferred from homology"/>
<reference evidence="6" key="2">
    <citation type="submission" date="2004-02" db="EMBL/GenBank/DDBJ databases">
        <authorList>
            <consortium name="Genoscope"/>
            <consortium name="Whitehead Institute Centre for Genome Research"/>
        </authorList>
    </citation>
    <scope>NUCLEOTIDE SEQUENCE</scope>
</reference>
<dbReference type="PROSITE" id="PS00472">
    <property type="entry name" value="SMALL_CYTOKINES_CC"/>
    <property type="match status" value="1"/>
</dbReference>
<reference evidence="6" key="1">
    <citation type="journal article" date="2004" name="Nature">
        <title>Genome duplication in the teleost fish Tetraodon nigroviridis reveals the early vertebrate proto-karyotype.</title>
        <authorList>
            <person name="Jaillon O."/>
            <person name="Aury J.-M."/>
            <person name="Brunet F."/>
            <person name="Petit J.-L."/>
            <person name="Stange-Thomann N."/>
            <person name="Mauceli E."/>
            <person name="Bouneau L."/>
            <person name="Fischer C."/>
            <person name="Ozouf-Costaz C."/>
            <person name="Bernot A."/>
            <person name="Nicaud S."/>
            <person name="Jaffe D."/>
            <person name="Fisher S."/>
            <person name="Lutfalla G."/>
            <person name="Dossat C."/>
            <person name="Segurens B."/>
            <person name="Dasilva C."/>
            <person name="Salanoubat M."/>
            <person name="Levy M."/>
            <person name="Boudet N."/>
            <person name="Castellano S."/>
            <person name="Anthouard V."/>
            <person name="Jubin C."/>
            <person name="Castelli V."/>
            <person name="Katinka M."/>
            <person name="Vacherie B."/>
            <person name="Biemont C."/>
            <person name="Skalli Z."/>
            <person name="Cattolico L."/>
            <person name="Poulain J."/>
            <person name="De Berardinis V."/>
            <person name="Cruaud C."/>
            <person name="Duprat S."/>
            <person name="Brottier P."/>
            <person name="Coutanceau J.-P."/>
            <person name="Gouzy J."/>
            <person name="Parra G."/>
            <person name="Lardier G."/>
            <person name="Chapple C."/>
            <person name="McKernan K.J."/>
            <person name="McEwan P."/>
            <person name="Bosak S."/>
            <person name="Kellis M."/>
            <person name="Volff J.-N."/>
            <person name="Guigo R."/>
            <person name="Zody M.C."/>
            <person name="Mesirov J."/>
            <person name="Lindblad-Toh K."/>
            <person name="Birren B."/>
            <person name="Nusbaum C."/>
            <person name="Kahn D."/>
            <person name="Robinson-Rechavi M."/>
            <person name="Laudet V."/>
            <person name="Schachter V."/>
            <person name="Quetier F."/>
            <person name="Saurin W."/>
            <person name="Scarpelli C."/>
            <person name="Wincker P."/>
            <person name="Lander E.S."/>
            <person name="Weissenbach J."/>
            <person name="Roest Crollius H."/>
        </authorList>
    </citation>
    <scope>NUCLEOTIDE SEQUENCE [LARGE SCALE GENOMIC DNA]</scope>
</reference>
<dbReference type="OrthoDB" id="9447832at2759"/>
<comment type="subcellular location">
    <subcellularLocation>
        <location evidence="4">Secreted</location>
    </subcellularLocation>
</comment>
<evidence type="ECO:0000256" key="4">
    <source>
        <dbReference type="RuleBase" id="RU361150"/>
    </source>
</evidence>
<feature type="chain" id="PRO_5005143399" description="C-C motif chemokine" evidence="4">
    <location>
        <begin position="21"/>
        <end position="105"/>
    </location>
</feature>
<dbReference type="GO" id="GO:0005615">
    <property type="term" value="C:extracellular space"/>
    <property type="evidence" value="ECO:0007669"/>
    <property type="project" value="UniProtKB-KW"/>
</dbReference>
<name>Q4RWR5_TETNG</name>
<dbReference type="InterPro" id="IPR001811">
    <property type="entry name" value="Chemokine_IL8-like_dom"/>
</dbReference>
<dbReference type="PANTHER" id="PTHR12015:SF186">
    <property type="entry name" value="C-C MOTIF CHEMOKINE 21-LIKE-RELATED"/>
    <property type="match status" value="1"/>
</dbReference>
<evidence type="ECO:0000256" key="3">
    <source>
        <dbReference type="ARBA" id="ARBA00023157"/>
    </source>
</evidence>
<keyword evidence="4" id="KW-0732">Signal</keyword>
<dbReference type="EMBL" id="CAAE01014981">
    <property type="protein sequence ID" value="CAG07167.1"/>
    <property type="molecule type" value="Genomic_DNA"/>
</dbReference>